<protein>
    <recommendedName>
        <fullName evidence="9">Cadherin domain-containing protein</fullName>
    </recommendedName>
</protein>
<keyword evidence="2" id="KW-0812">Transmembrane</keyword>
<dbReference type="Pfam" id="PF05345">
    <property type="entry name" value="He_PIG"/>
    <property type="match status" value="3"/>
</dbReference>
<keyword evidence="3" id="KW-0677">Repeat</keyword>
<feature type="domain" description="Cadherin" evidence="9">
    <location>
        <begin position="572"/>
        <end position="660"/>
    </location>
</feature>
<keyword evidence="4" id="KW-0106">Calcium</keyword>
<evidence type="ECO:0000313" key="11">
    <source>
        <dbReference type="Proteomes" id="UP001500840"/>
    </source>
</evidence>
<dbReference type="RefSeq" id="WP_345321320.1">
    <property type="nucleotide sequence ID" value="NZ_BAABGA010000023.1"/>
</dbReference>
<keyword evidence="6" id="KW-1133">Transmembrane helix</keyword>
<dbReference type="NCBIfam" id="NF012211">
    <property type="entry name" value="tand_rpt_95"/>
    <property type="match status" value="5"/>
</dbReference>
<accession>A0ABP8MLT8</accession>
<reference evidence="11" key="1">
    <citation type="journal article" date="2019" name="Int. J. Syst. Evol. Microbiol.">
        <title>The Global Catalogue of Microorganisms (GCM) 10K type strain sequencing project: providing services to taxonomists for standard genome sequencing and annotation.</title>
        <authorList>
            <consortium name="The Broad Institute Genomics Platform"/>
            <consortium name="The Broad Institute Genome Sequencing Center for Infectious Disease"/>
            <person name="Wu L."/>
            <person name="Ma J."/>
        </authorList>
    </citation>
    <scope>NUCLEOTIDE SEQUENCE [LARGE SCALE GENOMIC DNA]</scope>
    <source>
        <strain evidence="11">JCM 17759</strain>
    </source>
</reference>
<dbReference type="Gene3D" id="2.60.40.2810">
    <property type="match status" value="1"/>
</dbReference>
<dbReference type="Pfam" id="PF00028">
    <property type="entry name" value="Cadherin"/>
    <property type="match status" value="2"/>
</dbReference>
<dbReference type="Pfam" id="PF17963">
    <property type="entry name" value="Big_9"/>
    <property type="match status" value="3"/>
</dbReference>
<evidence type="ECO:0000256" key="1">
    <source>
        <dbReference type="ARBA" id="ARBA00004370"/>
    </source>
</evidence>
<dbReference type="Gene3D" id="2.60.40.60">
    <property type="entry name" value="Cadherins"/>
    <property type="match status" value="2"/>
</dbReference>
<dbReference type="EMBL" id="BAABGA010000023">
    <property type="protein sequence ID" value="GAA4451131.1"/>
    <property type="molecule type" value="Genomic_DNA"/>
</dbReference>
<keyword evidence="5" id="KW-0130">Cell adhesion</keyword>
<dbReference type="PRINTS" id="PR00205">
    <property type="entry name" value="CADHERIN"/>
</dbReference>
<dbReference type="PANTHER" id="PTHR24025:SF23">
    <property type="entry name" value="NEURAL-CADHERIN"/>
    <property type="match status" value="1"/>
</dbReference>
<proteinExistence type="predicted"/>
<dbReference type="Gene3D" id="2.60.40.3440">
    <property type="match status" value="2"/>
</dbReference>
<sequence>MPGDILTFSLSGAPAGATIDGSTGAFSWTPSEAQGPGVYEFNVIVSDSEGVIDSELIEVIVTEANETPVLAAIGAQSVDEGATLTFTASATDSDLPAQSLTYSLSGSVPAGAVINPATGVFSWTPGESLGGTTATFDVVVSDGATTASETIVVTINDLNSAPVLAPIGNKTASEGSLLTFTASATDSDLPANALTFSLSGTVPAGAAIDGSTGVFTWTPSSTQSGSYSFDVVVTDNGTGSLSDNETISVLVANVSAPPVAVADSYTTNEDTPLTGNVLDGTGSASVADSDPDGDALTAVLVPGMGPAHGTITLGSNGAFTYTPSANYNGSDSFTYQVSDGNGGTDTAVVSITVIAQNDDPVAVADNIVTNQDTTANFNVLGNDTDVDGDTLTVTKIGGTSISMPGNVGVTGGTVNYNPNGTFSFVPNSGFVGTTNFNYTISDGVGGESTATVQVSVIGPGAGNVPPVAVDDSYTTDEDTQLIVPAATGLLLNDSDSDLDTLTAVLLSNPTKGSVSVLADGAFTYTPFANLNGPDSFTYRLSDGRGGNATGTVNITITAEDDAPVLNDATFVVREDKVVGSVVGTVTAIDPEGGVTYSITAGNDDNRFEIIPGTGEIKVLNPLNFETANSYELTVEASDGALSDTAVVTIVVTNVNDTPIMVGQSFAVTENVALNTVVGTVVASDEDFGQSLTYSIIAGNELDDFAINPTTGQITTIGAIDYEETDPTFAANHRYDLTVRVTDNGNPSKSTEATVTINVGDITDEYGPRVKSIRVNSTAWSDLFRDFVDYDESIDPSSDPFLSYRFNDMQSLGYEIPKGANQAVTLPWINLNQIIVEFDEDVVELSKADFEIVGQAGLNKDLTTGTIPTILDVSYNATTRLATLTLNQSIQPALVEIKVLADGVTDSNGNKLDGEWSNDVSLGFSGDLTPGGDFSFRINVLPADFDKSTGQLIDINDKTGIEQLNSFQLAEFGSMRVAQPGYTEFADVNGSGKIDNFDATAASVRTDSRLLSPASSGSLLLASGSVTMLMIPQPSLSQTSQARPRLGSSEQADPSYSLQERVNVASSDAALEEFDYRKVETDESTDIDAENSAEIYSEAIDSIFAEIDQLS</sequence>
<evidence type="ECO:0000256" key="4">
    <source>
        <dbReference type="ARBA" id="ARBA00022837"/>
    </source>
</evidence>
<dbReference type="Proteomes" id="UP001500840">
    <property type="component" value="Unassembled WGS sequence"/>
</dbReference>
<comment type="caution">
    <text evidence="10">The sequence shown here is derived from an EMBL/GenBank/DDBJ whole genome shotgun (WGS) entry which is preliminary data.</text>
</comment>
<feature type="domain" description="Cadherin" evidence="9">
    <location>
        <begin position="132"/>
        <end position="260"/>
    </location>
</feature>
<evidence type="ECO:0000256" key="3">
    <source>
        <dbReference type="ARBA" id="ARBA00022737"/>
    </source>
</evidence>
<dbReference type="InterPro" id="IPR013783">
    <property type="entry name" value="Ig-like_fold"/>
</dbReference>
<feature type="region of interest" description="Disordered" evidence="8">
    <location>
        <begin position="1034"/>
        <end position="1059"/>
    </location>
</feature>
<evidence type="ECO:0000256" key="2">
    <source>
        <dbReference type="ARBA" id="ARBA00022692"/>
    </source>
</evidence>
<evidence type="ECO:0000256" key="7">
    <source>
        <dbReference type="ARBA" id="ARBA00023136"/>
    </source>
</evidence>
<dbReference type="InterPro" id="IPR002126">
    <property type="entry name" value="Cadherin-like_dom"/>
</dbReference>
<dbReference type="InterPro" id="IPR006644">
    <property type="entry name" value="Cadg"/>
</dbReference>
<dbReference type="CDD" id="cd11304">
    <property type="entry name" value="Cadherin_repeat"/>
    <property type="match status" value="2"/>
</dbReference>
<dbReference type="PANTHER" id="PTHR24025">
    <property type="entry name" value="DESMOGLEIN FAMILY MEMBER"/>
    <property type="match status" value="1"/>
</dbReference>
<dbReference type="SUPFAM" id="SSF49313">
    <property type="entry name" value="Cadherin-like"/>
    <property type="match status" value="5"/>
</dbReference>
<dbReference type="PROSITE" id="PS50268">
    <property type="entry name" value="CADHERIN_2"/>
    <property type="match status" value="3"/>
</dbReference>
<dbReference type="Gene3D" id="2.60.40.10">
    <property type="entry name" value="Immunoglobulins"/>
    <property type="match status" value="3"/>
</dbReference>
<keyword evidence="7" id="KW-0472">Membrane</keyword>
<organism evidence="10 11">
    <name type="scientific">Novipirellula rosea</name>
    <dbReference type="NCBI Taxonomy" id="1031540"/>
    <lineage>
        <taxon>Bacteria</taxon>
        <taxon>Pseudomonadati</taxon>
        <taxon>Planctomycetota</taxon>
        <taxon>Planctomycetia</taxon>
        <taxon>Pirellulales</taxon>
        <taxon>Pirellulaceae</taxon>
        <taxon>Novipirellula</taxon>
    </lineage>
</organism>
<comment type="subcellular location">
    <subcellularLocation>
        <location evidence="1">Membrane</location>
    </subcellularLocation>
</comment>
<evidence type="ECO:0000256" key="6">
    <source>
        <dbReference type="ARBA" id="ARBA00022989"/>
    </source>
</evidence>
<evidence type="ECO:0000259" key="9">
    <source>
        <dbReference type="PROSITE" id="PS50268"/>
    </source>
</evidence>
<keyword evidence="11" id="KW-1185">Reference proteome</keyword>
<dbReference type="SMART" id="SM00112">
    <property type="entry name" value="CA"/>
    <property type="match status" value="4"/>
</dbReference>
<feature type="domain" description="Cadherin" evidence="9">
    <location>
        <begin position="659"/>
        <end position="769"/>
    </location>
</feature>
<gene>
    <name evidence="10" type="ORF">GCM10023156_18330</name>
</gene>
<evidence type="ECO:0000256" key="5">
    <source>
        <dbReference type="ARBA" id="ARBA00022889"/>
    </source>
</evidence>
<evidence type="ECO:0000256" key="8">
    <source>
        <dbReference type="SAM" id="MobiDB-lite"/>
    </source>
</evidence>
<dbReference type="InterPro" id="IPR015919">
    <property type="entry name" value="Cadherin-like_sf"/>
</dbReference>
<dbReference type="InterPro" id="IPR050971">
    <property type="entry name" value="Cadherin-domain_protein"/>
</dbReference>
<name>A0ABP8MLT8_9BACT</name>
<evidence type="ECO:0000313" key="10">
    <source>
        <dbReference type="EMBL" id="GAA4451131.1"/>
    </source>
</evidence>
<dbReference type="SMART" id="SM00736">
    <property type="entry name" value="CADG"/>
    <property type="match status" value="3"/>
</dbReference>